<feature type="transmembrane region" description="Helical" evidence="15">
    <location>
        <begin position="124"/>
        <end position="143"/>
    </location>
</feature>
<evidence type="ECO:0000256" key="10">
    <source>
        <dbReference type="ARBA" id="ARBA00022840"/>
    </source>
</evidence>
<evidence type="ECO:0000256" key="7">
    <source>
        <dbReference type="ARBA" id="ARBA00022729"/>
    </source>
</evidence>
<dbReference type="Pfam" id="PF03031">
    <property type="entry name" value="NIF"/>
    <property type="match status" value="1"/>
</dbReference>
<keyword evidence="9" id="KW-0418">Kinase</keyword>
<evidence type="ECO:0000256" key="12">
    <source>
        <dbReference type="ARBA" id="ARBA00023136"/>
    </source>
</evidence>
<dbReference type="InterPro" id="IPR000333">
    <property type="entry name" value="TGFB_receptor"/>
</dbReference>
<dbReference type="PROSITE" id="PS50011">
    <property type="entry name" value="PROTEIN_KINASE_DOM"/>
    <property type="match status" value="1"/>
</dbReference>
<dbReference type="SUPFAM" id="SSF56112">
    <property type="entry name" value="Protein kinase-like (PK-like)"/>
    <property type="match status" value="1"/>
</dbReference>
<dbReference type="SUPFAM" id="SSF56784">
    <property type="entry name" value="HAD-like"/>
    <property type="match status" value="1"/>
</dbReference>
<dbReference type="InterPro" id="IPR023214">
    <property type="entry name" value="HAD_sf"/>
</dbReference>
<evidence type="ECO:0000259" key="16">
    <source>
        <dbReference type="PROSITE" id="PS50011"/>
    </source>
</evidence>
<dbReference type="PANTHER" id="PTHR23255:SF72">
    <property type="entry name" value="RECEPTOR PROTEIN SERINE_THREONINE KINASE"/>
    <property type="match status" value="1"/>
</dbReference>
<keyword evidence="4" id="KW-0723">Serine/threonine-protein kinase</keyword>
<keyword evidence="12 15" id="KW-0472">Membrane</keyword>
<dbReference type="AlphaFoldDB" id="A0AAN9TEG1"/>
<evidence type="ECO:0000256" key="11">
    <source>
        <dbReference type="ARBA" id="ARBA00022989"/>
    </source>
</evidence>
<dbReference type="PROSITE" id="PS51256">
    <property type="entry name" value="GS"/>
    <property type="match status" value="1"/>
</dbReference>
<dbReference type="GO" id="GO:0005524">
    <property type="term" value="F:ATP binding"/>
    <property type="evidence" value="ECO:0007669"/>
    <property type="project" value="UniProtKB-UniRule"/>
</dbReference>
<dbReference type="Gene3D" id="2.10.60.10">
    <property type="entry name" value="CD59"/>
    <property type="match status" value="1"/>
</dbReference>
<reference evidence="19 20" key="1">
    <citation type="submission" date="2024-03" db="EMBL/GenBank/DDBJ databases">
        <title>Adaptation during the transition from Ophiocordyceps entomopathogen to insect associate is accompanied by gene loss and intensified selection.</title>
        <authorList>
            <person name="Ward C.M."/>
            <person name="Onetto C.A."/>
            <person name="Borneman A.R."/>
        </authorList>
    </citation>
    <scope>NUCLEOTIDE SEQUENCE [LARGE SCALE GENOMIC DNA]</scope>
    <source>
        <strain evidence="19">AWRI1</strain>
        <tissue evidence="19">Single Adult Female</tissue>
    </source>
</reference>
<dbReference type="CDD" id="cd07521">
    <property type="entry name" value="HAD_FCP1-like"/>
    <property type="match status" value="1"/>
</dbReference>
<evidence type="ECO:0000256" key="13">
    <source>
        <dbReference type="ARBA" id="ARBA00023170"/>
    </source>
</evidence>
<evidence type="ECO:0000256" key="15">
    <source>
        <dbReference type="SAM" id="Phobius"/>
    </source>
</evidence>
<dbReference type="EMBL" id="JBBCAQ010000027">
    <property type="protein sequence ID" value="KAK7586102.1"/>
    <property type="molecule type" value="Genomic_DNA"/>
</dbReference>
<dbReference type="SUPFAM" id="SSF57302">
    <property type="entry name" value="Snake toxin-like"/>
    <property type="match status" value="1"/>
</dbReference>
<keyword evidence="10 14" id="KW-0067">ATP-binding</keyword>
<dbReference type="Pfam" id="PF01064">
    <property type="entry name" value="Activin_recp"/>
    <property type="match status" value="1"/>
</dbReference>
<proteinExistence type="inferred from homology"/>
<evidence type="ECO:0000256" key="14">
    <source>
        <dbReference type="PROSITE-ProRule" id="PRU10141"/>
    </source>
</evidence>
<sequence>MLPDGSNFNKYQSQTSKSNQESSFFRCYDCYDQCLDLPQIKHCEGADQCYTSITKNENGIEKLQRGCSLPGKLQLCNPSTAKFVRGGLLSIYCCKGNWCNNGTFTSLSSHYKRENDDSGSVLKLSWAIIIFCAIVSALFVLYLRKKRQKQILASESSFDSEDYPDELIQITPKIGDDSLKEYVDQSASSGSGFGLPVLMQRNLAKQIELVELIGKGKYGEVWRGTWNGENIAVKIFFSKDEASWARETEIYSTVAIRHSNILTYFASDMTSRNSTTQLWLMTEYHVFGSLYDYLNSNILDYEQMLKFCSGIATGVNHLHTEIFGVNFVQAKPAIAHRDIKSKNILVNQNKECVLADFGLAVTYYQKTDKLTIAPNPRVGTKRYMAPEILDEGINTRSFDSFKKADVYALGLVLWEICCRTSSNGIVDEYHPPFYDCVGPDPSFEEMRKVVCLDQRRPIMSDRWFTDPVIRSLINLITECWHQNPSVRPYTLRILKNETLIHSSPLNAAYSSEKKPPTLDPDFELQVIIEKHLVKFHVFKRPHVDKFLEIVSQWYNVVIFTAGIDAYGEIITNRLDNNRGIFKQKYYRRHCTPESGLFSKDLSVITNDLSSIFILDNSPFAYKNYPHNAIRIESWFCDQSDKALLNLLPVLDAMRFVHDVRSVLCRNPIHTSL</sequence>
<dbReference type="InterPro" id="IPR017441">
    <property type="entry name" value="Protein_kinase_ATP_BS"/>
</dbReference>
<dbReference type="GO" id="GO:0004675">
    <property type="term" value="F:transmembrane receptor protein serine/threonine kinase activity"/>
    <property type="evidence" value="ECO:0007669"/>
    <property type="project" value="UniProtKB-EC"/>
</dbReference>
<gene>
    <name evidence="19" type="ORF">V9T40_003978</name>
</gene>
<evidence type="ECO:0000256" key="4">
    <source>
        <dbReference type="ARBA" id="ARBA00022527"/>
    </source>
</evidence>
<evidence type="ECO:0000256" key="8">
    <source>
        <dbReference type="ARBA" id="ARBA00022741"/>
    </source>
</evidence>
<dbReference type="NCBIfam" id="TIGR02251">
    <property type="entry name" value="HIF-SF_euk"/>
    <property type="match status" value="1"/>
</dbReference>
<dbReference type="InterPro" id="IPR004274">
    <property type="entry name" value="FCP1_dom"/>
</dbReference>
<dbReference type="PROSITE" id="PS00108">
    <property type="entry name" value="PROTEIN_KINASE_ST"/>
    <property type="match status" value="1"/>
</dbReference>
<evidence type="ECO:0000259" key="17">
    <source>
        <dbReference type="PROSITE" id="PS50969"/>
    </source>
</evidence>
<dbReference type="FunFam" id="3.30.200.20:FF:000064">
    <property type="entry name" value="Receptor protein serine/threonine kinase"/>
    <property type="match status" value="1"/>
</dbReference>
<dbReference type="Gene3D" id="3.40.50.1000">
    <property type="entry name" value="HAD superfamily/HAD-like"/>
    <property type="match status" value="1"/>
</dbReference>
<keyword evidence="6 15" id="KW-0812">Transmembrane</keyword>
<name>A0AAN9TEG1_9HEMI</name>
<organism evidence="19 20">
    <name type="scientific">Parthenolecanium corni</name>
    <dbReference type="NCBI Taxonomy" id="536013"/>
    <lineage>
        <taxon>Eukaryota</taxon>
        <taxon>Metazoa</taxon>
        <taxon>Ecdysozoa</taxon>
        <taxon>Arthropoda</taxon>
        <taxon>Hexapoda</taxon>
        <taxon>Insecta</taxon>
        <taxon>Pterygota</taxon>
        <taxon>Neoptera</taxon>
        <taxon>Paraneoptera</taxon>
        <taxon>Hemiptera</taxon>
        <taxon>Sternorrhyncha</taxon>
        <taxon>Coccoidea</taxon>
        <taxon>Coccidae</taxon>
        <taxon>Parthenolecanium</taxon>
    </lineage>
</organism>
<dbReference type="SMART" id="SM00220">
    <property type="entry name" value="S_TKc"/>
    <property type="match status" value="1"/>
</dbReference>
<dbReference type="InterPro" id="IPR011009">
    <property type="entry name" value="Kinase-like_dom_sf"/>
</dbReference>
<feature type="domain" description="GS" evidence="18">
    <location>
        <begin position="177"/>
        <end position="206"/>
    </location>
</feature>
<dbReference type="InterPro" id="IPR000472">
    <property type="entry name" value="Activin_recp"/>
</dbReference>
<feature type="domain" description="Protein kinase" evidence="16">
    <location>
        <begin position="207"/>
        <end position="499"/>
    </location>
</feature>
<dbReference type="Gene3D" id="3.30.200.20">
    <property type="entry name" value="Phosphorylase Kinase, domain 1"/>
    <property type="match status" value="1"/>
</dbReference>
<evidence type="ECO:0000256" key="6">
    <source>
        <dbReference type="ARBA" id="ARBA00022692"/>
    </source>
</evidence>
<evidence type="ECO:0000259" key="18">
    <source>
        <dbReference type="PROSITE" id="PS51256"/>
    </source>
</evidence>
<evidence type="ECO:0000256" key="2">
    <source>
        <dbReference type="ARBA" id="ARBA00009605"/>
    </source>
</evidence>
<dbReference type="EC" id="2.7.11.30" evidence="3"/>
<evidence type="ECO:0000256" key="3">
    <source>
        <dbReference type="ARBA" id="ARBA00012401"/>
    </source>
</evidence>
<evidence type="ECO:0000256" key="5">
    <source>
        <dbReference type="ARBA" id="ARBA00022679"/>
    </source>
</evidence>
<dbReference type="PROSITE" id="PS00107">
    <property type="entry name" value="PROTEIN_KINASE_ATP"/>
    <property type="match status" value="1"/>
</dbReference>
<keyword evidence="13" id="KW-0675">Receptor</keyword>
<keyword evidence="7" id="KW-0732">Signal</keyword>
<dbReference type="InterPro" id="IPR008271">
    <property type="entry name" value="Ser/Thr_kinase_AS"/>
</dbReference>
<dbReference type="InterPro" id="IPR036412">
    <property type="entry name" value="HAD-like_sf"/>
</dbReference>
<dbReference type="Pfam" id="PF08515">
    <property type="entry name" value="TGF_beta_GS"/>
    <property type="match status" value="1"/>
</dbReference>
<dbReference type="GO" id="GO:0070724">
    <property type="term" value="C:BMP receptor complex"/>
    <property type="evidence" value="ECO:0007669"/>
    <property type="project" value="TreeGrafter"/>
</dbReference>
<keyword evidence="5" id="KW-0808">Transferase</keyword>
<dbReference type="InterPro" id="IPR003605">
    <property type="entry name" value="GS_dom"/>
</dbReference>
<dbReference type="InterPro" id="IPR045860">
    <property type="entry name" value="Snake_toxin-like_sf"/>
</dbReference>
<keyword evidence="11 15" id="KW-1133">Transmembrane helix</keyword>
<dbReference type="PROSITE" id="PS50969">
    <property type="entry name" value="FCP1"/>
    <property type="match status" value="1"/>
</dbReference>
<comment type="similarity">
    <text evidence="2">Belongs to the protein kinase superfamily. TKL Ser/Thr protein kinase family. TGFB receptor subfamily.</text>
</comment>
<dbReference type="InterPro" id="IPR011948">
    <property type="entry name" value="Dullard_phosphatase"/>
</dbReference>
<evidence type="ECO:0000256" key="9">
    <source>
        <dbReference type="ARBA" id="ARBA00022777"/>
    </source>
</evidence>
<accession>A0AAN9TEG1</accession>
<dbReference type="GO" id="GO:0071363">
    <property type="term" value="P:cellular response to growth factor stimulus"/>
    <property type="evidence" value="ECO:0007669"/>
    <property type="project" value="TreeGrafter"/>
</dbReference>
<comment type="caution">
    <text evidence="19">The sequence shown here is derived from an EMBL/GenBank/DDBJ whole genome shotgun (WGS) entry which is preliminary data.</text>
</comment>
<keyword evidence="8 14" id="KW-0547">Nucleotide-binding</keyword>
<dbReference type="FunFam" id="1.10.510.10:FF:000304">
    <property type="entry name" value="Receptor protein serine/threonine kinase"/>
    <property type="match status" value="1"/>
</dbReference>
<evidence type="ECO:0000256" key="1">
    <source>
        <dbReference type="ARBA" id="ARBA00004479"/>
    </source>
</evidence>
<dbReference type="PANTHER" id="PTHR23255">
    <property type="entry name" value="TRANSFORMING GROWTH FACTOR-BETA RECEPTOR TYPE I AND II"/>
    <property type="match status" value="1"/>
</dbReference>
<dbReference type="SMART" id="SM00577">
    <property type="entry name" value="CPDc"/>
    <property type="match status" value="1"/>
</dbReference>
<evidence type="ECO:0000313" key="20">
    <source>
        <dbReference type="Proteomes" id="UP001367676"/>
    </source>
</evidence>
<dbReference type="InterPro" id="IPR000719">
    <property type="entry name" value="Prot_kinase_dom"/>
</dbReference>
<keyword evidence="20" id="KW-1185">Reference proteome</keyword>
<comment type="subcellular location">
    <subcellularLocation>
        <location evidence="1">Membrane</location>
        <topology evidence="1">Single-pass type I membrane protein</topology>
    </subcellularLocation>
</comment>
<dbReference type="Pfam" id="PF00069">
    <property type="entry name" value="Pkinase"/>
    <property type="match status" value="1"/>
</dbReference>
<evidence type="ECO:0000313" key="19">
    <source>
        <dbReference type="EMBL" id="KAK7586102.1"/>
    </source>
</evidence>
<protein>
    <recommendedName>
        <fullName evidence="3">receptor protein serine/threonine kinase</fullName>
        <ecNumber evidence="3">2.7.11.30</ecNumber>
    </recommendedName>
</protein>
<dbReference type="Proteomes" id="UP001367676">
    <property type="component" value="Unassembled WGS sequence"/>
</dbReference>
<dbReference type="Gene3D" id="1.10.510.10">
    <property type="entry name" value="Transferase(Phosphotransferase) domain 1"/>
    <property type="match status" value="1"/>
</dbReference>
<dbReference type="SMART" id="SM00467">
    <property type="entry name" value="GS"/>
    <property type="match status" value="1"/>
</dbReference>
<feature type="binding site" evidence="14">
    <location>
        <position position="234"/>
    </location>
    <ligand>
        <name>ATP</name>
        <dbReference type="ChEBI" id="CHEBI:30616"/>
    </ligand>
</feature>
<feature type="domain" description="FCP1 homology" evidence="17">
    <location>
        <begin position="484"/>
        <end position="653"/>
    </location>
</feature>
<dbReference type="GO" id="GO:0016791">
    <property type="term" value="F:phosphatase activity"/>
    <property type="evidence" value="ECO:0007669"/>
    <property type="project" value="InterPro"/>
</dbReference>